<evidence type="ECO:0000313" key="6">
    <source>
        <dbReference type="EMBL" id="DAC74111.1"/>
    </source>
</evidence>
<protein>
    <submittedName>
        <fullName evidence="6">MobA-like relaxase/mobilisation protein</fullName>
    </submittedName>
</protein>
<reference evidence="6" key="1">
    <citation type="journal article" date="2019" name="BMC Microbiol.">
        <title>Paeniclostridium sordellii and Clostridioides difficile encode similar and clinically relevant tetracycline resistance loci in diverse genomic locations.</title>
        <authorList>
            <person name="Vidor C.J."/>
            <person name="Bulach D."/>
            <person name="Awad M."/>
            <person name="Lyras D."/>
        </authorList>
    </citation>
    <scope>NUCLEOTIDE SEQUENCE</scope>
    <source>
        <strain evidence="6">SSCC37615</strain>
        <plasmid evidence="6">pCSTC2</plasmid>
    </source>
</reference>
<evidence type="ECO:0000256" key="1">
    <source>
        <dbReference type="ARBA" id="ARBA00010873"/>
    </source>
</evidence>
<dbReference type="AlphaFoldDB" id="A0A455ZBD0"/>
<comment type="similarity">
    <text evidence="1">Belongs to the MobA/MobL family.</text>
</comment>
<dbReference type="NCBIfam" id="NF041496">
    <property type="entry name" value="MobQ"/>
    <property type="match status" value="1"/>
</dbReference>
<name>A0A455ZBD0_PARSO</name>
<evidence type="ECO:0000259" key="5">
    <source>
        <dbReference type="Pfam" id="PF03389"/>
    </source>
</evidence>
<gene>
    <name evidence="6" type="primary">mob</name>
</gene>
<evidence type="ECO:0000256" key="4">
    <source>
        <dbReference type="SAM" id="MobiDB-lite"/>
    </source>
</evidence>
<sequence length="382" mass="45233">MAIYHLSTKIISRSKGKSSIASSAYRSGEKLYNKRDGLIHDYTKRKDVIYKEIFKPSNAPNWVLDREQLWNEVEQIEKSKNSQLAREIDIALPIELNEKERIELLRKYVIDNFSSKGMVADVVIHDKKDGNPHSHIMLTMRPFEENGEWGAKAKKEYILDKNGNKTYSKNGNAKSRKIETTNWNKKETLENWRAQWSIYANKALEKANRKERIDHRSYKDRGIDRLPTRHEGPTVRAMEKKGIKTEIGDINRKIQEENQKIDIIENQIKLYEEMKELENERTKDNGTRNRNIETKEGANELTEGIGGFGDRDRLEIRKRTEELKKITRDKRDQDRADREELRKYNERIERRKMEIARQSYKKQESDRRIKQNNRSIETGLEL</sequence>
<keyword evidence="3" id="KW-0175">Coiled coil</keyword>
<dbReference type="Gene3D" id="3.30.930.30">
    <property type="match status" value="1"/>
</dbReference>
<organism evidence="6">
    <name type="scientific">Paraclostridium sordellii</name>
    <name type="common">Clostridium sordellii</name>
    <dbReference type="NCBI Taxonomy" id="1505"/>
    <lineage>
        <taxon>Bacteria</taxon>
        <taxon>Bacillati</taxon>
        <taxon>Bacillota</taxon>
        <taxon>Clostridia</taxon>
        <taxon>Peptostreptococcales</taxon>
        <taxon>Peptostreptococcaceae</taxon>
        <taxon>Paraclostridium</taxon>
    </lineage>
</organism>
<accession>A0A455ZBD0</accession>
<feature type="coiled-coil region" evidence="3">
    <location>
        <begin position="240"/>
        <end position="281"/>
    </location>
</feature>
<proteinExistence type="inferred from homology"/>
<keyword evidence="2" id="KW-0184">Conjugation</keyword>
<evidence type="ECO:0000256" key="3">
    <source>
        <dbReference type="SAM" id="Coils"/>
    </source>
</evidence>
<dbReference type="EMBL" id="BK010451">
    <property type="protein sequence ID" value="DAC74111.1"/>
    <property type="molecule type" value="Genomic_DNA"/>
</dbReference>
<dbReference type="Pfam" id="PF03389">
    <property type="entry name" value="MobA_MobL"/>
    <property type="match status" value="1"/>
</dbReference>
<dbReference type="InterPro" id="IPR005053">
    <property type="entry name" value="MobA_MobL"/>
</dbReference>
<geneLocation type="plasmid" evidence="6">
    <name>pCSTC2</name>
</geneLocation>
<keyword evidence="6" id="KW-0614">Plasmid</keyword>
<feature type="compositionally biased region" description="Basic and acidic residues" evidence="4">
    <location>
        <begin position="326"/>
        <end position="369"/>
    </location>
</feature>
<evidence type="ECO:0000256" key="2">
    <source>
        <dbReference type="ARBA" id="ARBA00022971"/>
    </source>
</evidence>
<feature type="domain" description="MobA/MobL protein" evidence="5">
    <location>
        <begin position="17"/>
        <end position="241"/>
    </location>
</feature>
<dbReference type="RefSeq" id="WP_057551315.1">
    <property type="nucleotide sequence ID" value="NZ_BK010451.1"/>
</dbReference>
<feature type="region of interest" description="Disordered" evidence="4">
    <location>
        <begin position="326"/>
        <end position="382"/>
    </location>
</feature>